<evidence type="ECO:0000313" key="2">
    <source>
        <dbReference type="Proteomes" id="UP000606974"/>
    </source>
</evidence>
<dbReference type="OrthoDB" id="9978173at2759"/>
<dbReference type="Proteomes" id="UP000606974">
    <property type="component" value="Unassembled WGS sequence"/>
</dbReference>
<comment type="caution">
    <text evidence="1">The sequence shown here is derived from an EMBL/GenBank/DDBJ whole genome shotgun (WGS) entry which is preliminary data.</text>
</comment>
<dbReference type="AlphaFoldDB" id="A0A8H7EAL4"/>
<organism evidence="1 2">
    <name type="scientific">Endocarpon pusillum</name>
    <dbReference type="NCBI Taxonomy" id="364733"/>
    <lineage>
        <taxon>Eukaryota</taxon>
        <taxon>Fungi</taxon>
        <taxon>Dikarya</taxon>
        <taxon>Ascomycota</taxon>
        <taxon>Pezizomycotina</taxon>
        <taxon>Eurotiomycetes</taxon>
        <taxon>Chaetothyriomycetidae</taxon>
        <taxon>Verrucariales</taxon>
        <taxon>Verrucariaceae</taxon>
        <taxon>Endocarpon</taxon>
    </lineage>
</organism>
<name>A0A8H7EAL4_9EURO</name>
<dbReference type="PANTHER" id="PTHR31252:SF11">
    <property type="entry name" value="DUF4419 DOMAIN-CONTAINING PROTEIN"/>
    <property type="match status" value="1"/>
</dbReference>
<accession>A0A8H7EAL4</accession>
<dbReference type="InterPro" id="IPR025533">
    <property type="entry name" value="DUF4419"/>
</dbReference>
<dbReference type="Pfam" id="PF14388">
    <property type="entry name" value="DUF4419"/>
    <property type="match status" value="1"/>
</dbReference>
<sequence>MPVTVKPSPELVGRNSDMTAHSAEELLKKTSEAWSPPYQRIDRRTGKTVKPKHRPIIHSSFGDLDHATVVIPYGNGMVNGIIRAFQQDLHLVLRPDDVWLSILTQFSMFVNANAEQLRAYFVDHEGKKELAIDVRPYPVWDIEMGKFAQEMTAD</sequence>
<protein>
    <submittedName>
        <fullName evidence="1">Uncharacterized protein</fullName>
    </submittedName>
</protein>
<gene>
    <name evidence="1" type="ORF">GJ744_011934</name>
</gene>
<dbReference type="EMBL" id="JAACFV010000009">
    <property type="protein sequence ID" value="KAF7512831.1"/>
    <property type="molecule type" value="Genomic_DNA"/>
</dbReference>
<proteinExistence type="predicted"/>
<dbReference type="PANTHER" id="PTHR31252">
    <property type="entry name" value="DUF4419 DOMAIN-CONTAINING PROTEIN"/>
    <property type="match status" value="1"/>
</dbReference>
<evidence type="ECO:0000313" key="1">
    <source>
        <dbReference type="EMBL" id="KAF7512831.1"/>
    </source>
</evidence>
<keyword evidence="2" id="KW-1185">Reference proteome</keyword>
<reference evidence="1" key="1">
    <citation type="submission" date="2020-02" db="EMBL/GenBank/DDBJ databases">
        <authorList>
            <person name="Palmer J.M."/>
        </authorList>
    </citation>
    <scope>NUCLEOTIDE SEQUENCE</scope>
    <source>
        <strain evidence="1">EPUS1.4</strain>
        <tissue evidence="1">Thallus</tissue>
    </source>
</reference>